<keyword evidence="1 6" id="KW-0963">Cytoplasm</keyword>
<dbReference type="InterPro" id="IPR038008">
    <property type="entry name" value="Jag_KH"/>
</dbReference>
<evidence type="ECO:0000313" key="9">
    <source>
        <dbReference type="Proteomes" id="UP000050969"/>
    </source>
</evidence>
<dbReference type="InterPro" id="IPR015946">
    <property type="entry name" value="KH_dom-like_a/b"/>
</dbReference>
<dbReference type="CDD" id="cd02414">
    <property type="entry name" value="KH-II_Jag"/>
    <property type="match status" value="1"/>
</dbReference>
<dbReference type="PANTHER" id="PTHR35800">
    <property type="entry name" value="PROTEIN JAG"/>
    <property type="match status" value="1"/>
</dbReference>
<dbReference type="PATRIC" id="fig|1293598.4.peg.1342"/>
<evidence type="ECO:0000313" key="8">
    <source>
        <dbReference type="EMBL" id="KRO16495.1"/>
    </source>
</evidence>
<dbReference type="InterPro" id="IPR039247">
    <property type="entry name" value="KhpB"/>
</dbReference>
<organism evidence="8 9">
    <name type="scientific">Lacticaseibacillus saniviri JCM 17471 = DSM 24301</name>
    <dbReference type="NCBI Taxonomy" id="1293598"/>
    <lineage>
        <taxon>Bacteria</taxon>
        <taxon>Bacillati</taxon>
        <taxon>Bacillota</taxon>
        <taxon>Bacilli</taxon>
        <taxon>Lactobacillales</taxon>
        <taxon>Lactobacillaceae</taxon>
        <taxon>Lacticaseibacillus</taxon>
    </lineage>
</organism>
<dbReference type="GO" id="GO:0003723">
    <property type="term" value="F:RNA binding"/>
    <property type="evidence" value="ECO:0007669"/>
    <property type="project" value="UniProtKB-UniRule"/>
</dbReference>
<dbReference type="NCBIfam" id="NF041568">
    <property type="entry name" value="Jag_EloR"/>
    <property type="match status" value="1"/>
</dbReference>
<comment type="caution">
    <text evidence="8">The sequence shown here is derived from an EMBL/GenBank/DDBJ whole genome shotgun (WGS) entry which is preliminary data.</text>
</comment>
<evidence type="ECO:0000256" key="2">
    <source>
        <dbReference type="ARBA" id="ARBA00022884"/>
    </source>
</evidence>
<dbReference type="STRING" id="1293598.IV56_GL001278"/>
<keyword evidence="5 6" id="KW-0961">Cell wall biogenesis/degradation</keyword>
<dbReference type="Gene3D" id="3.30.30.80">
    <property type="entry name" value="probable RNA-binding protein from clostridium symbiosum atcc 14940"/>
    <property type="match status" value="1"/>
</dbReference>
<dbReference type="GO" id="GO:0071555">
    <property type="term" value="P:cell wall organization"/>
    <property type="evidence" value="ECO:0007669"/>
    <property type="project" value="UniProtKB-KW"/>
</dbReference>
<dbReference type="Pfam" id="PF01424">
    <property type="entry name" value="R3H"/>
    <property type="match status" value="1"/>
</dbReference>
<evidence type="ECO:0000256" key="5">
    <source>
        <dbReference type="ARBA" id="ARBA00023316"/>
    </source>
</evidence>
<keyword evidence="4 6" id="KW-0143">Chaperone</keyword>
<keyword evidence="2 6" id="KW-0694">RNA-binding</keyword>
<evidence type="ECO:0000259" key="7">
    <source>
        <dbReference type="PROSITE" id="PS51061"/>
    </source>
</evidence>
<dbReference type="InterPro" id="IPR032782">
    <property type="entry name" value="KhpB_N"/>
</dbReference>
<sequence length="230" mass="25510">MMPTFQGKTMQAAIELGLQVMQVPRDTVTIEVVDEGKRGFLGFGRRLATVELTPKVVVPEAAAPDEAQTAPETAEKPDDATALQLVETYLQSVTKAMAIDATVSQSRKGNVVTFTFATDKEALLIGKHGRIINALQELAQTLFNHHGQHKLTLMLDVGDYRERRQDTVKRLAQRSARDVIATGQPVYLDPMPSFERKAIHAALADNPYVHTRSDGHDPYRYVVIVPQKQH</sequence>
<dbReference type="GO" id="GO:0009252">
    <property type="term" value="P:peptidoglycan biosynthetic process"/>
    <property type="evidence" value="ECO:0007669"/>
    <property type="project" value="UniProtKB-UniRule"/>
</dbReference>
<dbReference type="AlphaFoldDB" id="A0A0R2MSD1"/>
<dbReference type="Gene3D" id="3.30.300.20">
    <property type="match status" value="1"/>
</dbReference>
<evidence type="ECO:0000256" key="3">
    <source>
        <dbReference type="ARBA" id="ARBA00022960"/>
    </source>
</evidence>
<evidence type="ECO:0000256" key="4">
    <source>
        <dbReference type="ARBA" id="ARBA00023186"/>
    </source>
</evidence>
<protein>
    <recommendedName>
        <fullName evidence="6">RNA-binding protein KhpB</fullName>
    </recommendedName>
    <alternativeName>
        <fullName evidence="6">RNA-binding protein EloR</fullName>
    </alternativeName>
</protein>
<evidence type="ECO:0000256" key="6">
    <source>
        <dbReference type="HAMAP-Rule" id="MF_00867"/>
    </source>
</evidence>
<comment type="subunit">
    <text evidence="6">Forms a complex with KhpA.</text>
</comment>
<dbReference type="EMBL" id="JQCE01000038">
    <property type="protein sequence ID" value="KRO16495.1"/>
    <property type="molecule type" value="Genomic_DNA"/>
</dbReference>
<dbReference type="PROSITE" id="PS51061">
    <property type="entry name" value="R3H"/>
    <property type="match status" value="1"/>
</dbReference>
<dbReference type="SUPFAM" id="SSF82708">
    <property type="entry name" value="R3H domain"/>
    <property type="match status" value="1"/>
</dbReference>
<keyword evidence="9" id="KW-1185">Reference proteome</keyword>
<name>A0A0R2MSD1_9LACO</name>
<dbReference type="InterPro" id="IPR038247">
    <property type="entry name" value="Jag_N_dom_sf"/>
</dbReference>
<dbReference type="SMART" id="SM00393">
    <property type="entry name" value="R3H"/>
    <property type="match status" value="1"/>
</dbReference>
<dbReference type="GO" id="GO:0005737">
    <property type="term" value="C:cytoplasm"/>
    <property type="evidence" value="ECO:0007669"/>
    <property type="project" value="UniProtKB-SubCell"/>
</dbReference>
<reference evidence="8 9" key="1">
    <citation type="journal article" date="2015" name="Genome Announc.">
        <title>Expanding the biotechnology potential of lactobacilli through comparative genomics of 213 strains and associated genera.</title>
        <authorList>
            <person name="Sun Z."/>
            <person name="Harris H.M."/>
            <person name="McCann A."/>
            <person name="Guo C."/>
            <person name="Argimon S."/>
            <person name="Zhang W."/>
            <person name="Yang X."/>
            <person name="Jeffery I.B."/>
            <person name="Cooney J.C."/>
            <person name="Kagawa T.F."/>
            <person name="Liu W."/>
            <person name="Song Y."/>
            <person name="Salvetti E."/>
            <person name="Wrobel A."/>
            <person name="Rasinkangas P."/>
            <person name="Parkhill J."/>
            <person name="Rea M.C."/>
            <person name="O'Sullivan O."/>
            <person name="Ritari J."/>
            <person name="Douillard F.P."/>
            <person name="Paul Ross R."/>
            <person name="Yang R."/>
            <person name="Briner A.E."/>
            <person name="Felis G.E."/>
            <person name="de Vos W.M."/>
            <person name="Barrangou R."/>
            <person name="Klaenhammer T.R."/>
            <person name="Caufield P.W."/>
            <person name="Cui Y."/>
            <person name="Zhang H."/>
            <person name="O'Toole P.W."/>
        </authorList>
    </citation>
    <scope>NUCLEOTIDE SEQUENCE [LARGE SCALE GENOMIC DNA]</scope>
    <source>
        <strain evidence="8 9">DSM 24301</strain>
    </source>
</reference>
<dbReference type="InterPro" id="IPR001374">
    <property type="entry name" value="R3H_dom"/>
</dbReference>
<dbReference type="Pfam" id="PF13083">
    <property type="entry name" value="KH_KhpA-B"/>
    <property type="match status" value="1"/>
</dbReference>
<comment type="function">
    <text evidence="6">A probable RNA chaperone. Forms a complex with KhpA which binds to cellular RNA and controls its expression. Plays a role in peptidoglycan (PG) homeostasis and cell length regulation.</text>
</comment>
<accession>A0A0R2MSD1</accession>
<keyword evidence="3 6" id="KW-0133">Cell shape</keyword>
<dbReference type="Pfam" id="PF14804">
    <property type="entry name" value="Jag_N"/>
    <property type="match status" value="1"/>
</dbReference>
<feature type="domain" description="R3H" evidence="7">
    <location>
        <begin position="162"/>
        <end position="228"/>
    </location>
</feature>
<dbReference type="Proteomes" id="UP000050969">
    <property type="component" value="Unassembled WGS sequence"/>
</dbReference>
<dbReference type="PANTHER" id="PTHR35800:SF1">
    <property type="entry name" value="RNA-BINDING PROTEIN KHPB"/>
    <property type="match status" value="1"/>
</dbReference>
<dbReference type="CDD" id="cd02644">
    <property type="entry name" value="R3H_jag"/>
    <property type="match status" value="1"/>
</dbReference>
<comment type="similarity">
    <text evidence="6">Belongs to the KhpB RNA-binding protein family.</text>
</comment>
<comment type="caution">
    <text evidence="6">Lacks conserved residue(s) required for the propagation of feature annotation.</text>
</comment>
<dbReference type="InterPro" id="IPR036867">
    <property type="entry name" value="R3H_dom_sf"/>
</dbReference>
<evidence type="ECO:0000256" key="1">
    <source>
        <dbReference type="ARBA" id="ARBA00022490"/>
    </source>
</evidence>
<proteinExistence type="inferred from homology"/>
<dbReference type="InterPro" id="IPR034079">
    <property type="entry name" value="R3H_KhpB"/>
</dbReference>
<dbReference type="HAMAP" id="MF_00867">
    <property type="entry name" value="KhpB"/>
    <property type="match status" value="1"/>
</dbReference>
<dbReference type="Gene3D" id="3.30.1370.50">
    <property type="entry name" value="R3H-like domain"/>
    <property type="match status" value="1"/>
</dbReference>
<comment type="subcellular location">
    <subcellularLocation>
        <location evidence="6">Cytoplasm</location>
    </subcellularLocation>
</comment>
<gene>
    <name evidence="6" type="primary">khpB</name>
    <name evidence="6" type="synonym">eloR</name>
    <name evidence="8" type="ORF">IV56_GL001278</name>
</gene>
<dbReference type="SMART" id="SM01245">
    <property type="entry name" value="Jag_N"/>
    <property type="match status" value="1"/>
</dbReference>
<dbReference type="GO" id="GO:0008360">
    <property type="term" value="P:regulation of cell shape"/>
    <property type="evidence" value="ECO:0007669"/>
    <property type="project" value="UniProtKB-KW"/>
</dbReference>
<comment type="domain">
    <text evidence="6">Has an N-terminal Jag-N domain and 2 RNA-binding domains (KH and R3H).</text>
</comment>